<protein>
    <submittedName>
        <fullName evidence="3">Uncharacterized protein</fullName>
    </submittedName>
</protein>
<dbReference type="EMBL" id="LR743588">
    <property type="protein sequence ID" value="CAA2614901.1"/>
    <property type="molecule type" value="Genomic_DNA"/>
</dbReference>
<evidence type="ECO:0000313" key="2">
    <source>
        <dbReference type="EMBL" id="CAA2614901.1"/>
    </source>
</evidence>
<organism evidence="3 4">
    <name type="scientific">Spirodela intermedia</name>
    <name type="common">Intermediate duckweed</name>
    <dbReference type="NCBI Taxonomy" id="51605"/>
    <lineage>
        <taxon>Eukaryota</taxon>
        <taxon>Viridiplantae</taxon>
        <taxon>Streptophyta</taxon>
        <taxon>Embryophyta</taxon>
        <taxon>Tracheophyta</taxon>
        <taxon>Spermatophyta</taxon>
        <taxon>Magnoliopsida</taxon>
        <taxon>Liliopsida</taxon>
        <taxon>Araceae</taxon>
        <taxon>Lemnoideae</taxon>
        <taxon>Spirodela</taxon>
    </lineage>
</organism>
<keyword evidence="4" id="KW-1185">Reference proteome</keyword>
<dbReference type="EMBL" id="LR746264">
    <property type="protein sequence ID" value="CAA7389328.1"/>
    <property type="molecule type" value="Genomic_DNA"/>
</dbReference>
<evidence type="ECO:0000313" key="4">
    <source>
        <dbReference type="Proteomes" id="UP000663760"/>
    </source>
</evidence>
<evidence type="ECO:0000313" key="3">
    <source>
        <dbReference type="EMBL" id="CAA7389328.1"/>
    </source>
</evidence>
<accession>A0A7I8JZP7</accession>
<name>A0A7I8JZP7_SPIIN</name>
<dbReference type="AlphaFoldDB" id="A0A7I8JZP7"/>
<dbReference type="Proteomes" id="UP000663760">
    <property type="component" value="Chromosome 1"/>
</dbReference>
<reference evidence="3" key="1">
    <citation type="submission" date="2020-02" db="EMBL/GenBank/DDBJ databases">
        <authorList>
            <person name="Scholz U."/>
            <person name="Mascher M."/>
            <person name="Fiebig A."/>
        </authorList>
    </citation>
    <scope>NUCLEOTIDE SEQUENCE</scope>
</reference>
<sequence>MNLMINWRRKKKNSRGRMERIL</sequence>
<gene>
    <name evidence="2" type="ORF">SI7747_01001268</name>
    <name evidence="3" type="ORF">SI8410_01001400</name>
</gene>
<evidence type="ECO:0000256" key="1">
    <source>
        <dbReference type="SAM" id="MobiDB-lite"/>
    </source>
</evidence>
<feature type="region of interest" description="Disordered" evidence="1">
    <location>
        <begin position="1"/>
        <end position="22"/>
    </location>
</feature>
<proteinExistence type="predicted"/>